<feature type="transmembrane region" description="Helical" evidence="1">
    <location>
        <begin position="29"/>
        <end position="51"/>
    </location>
</feature>
<keyword evidence="1" id="KW-0472">Membrane</keyword>
<sequence>MYFASRHEEPLRRLPYQVYRYFSDYGHSIARPVIGLTIIWAFGFACFWGYLASCCVPSPTEIIDHPMGTAMALSFSNLFPLFGFGRTFLSEVLNDLPTSLSVLSGVQTIFSLPLLFFLGLGLRQRFRLR</sequence>
<feature type="transmembrane region" description="Helical" evidence="1">
    <location>
        <begin position="102"/>
        <end position="122"/>
    </location>
</feature>
<keyword evidence="1" id="KW-1133">Transmembrane helix</keyword>
<protein>
    <submittedName>
        <fullName evidence="2">Uncharacterized protein</fullName>
    </submittedName>
</protein>
<name>A0A6L6WHK5_9RHOB</name>
<feature type="transmembrane region" description="Helical" evidence="1">
    <location>
        <begin position="63"/>
        <end position="82"/>
    </location>
</feature>
<comment type="caution">
    <text evidence="2">The sequence shown here is derived from an EMBL/GenBank/DDBJ whole genome shotgun (WGS) entry which is preliminary data.</text>
</comment>
<evidence type="ECO:0000313" key="2">
    <source>
        <dbReference type="EMBL" id="MVO16055.1"/>
    </source>
</evidence>
<dbReference type="Proteomes" id="UP000478892">
    <property type="component" value="Unassembled WGS sequence"/>
</dbReference>
<organism evidence="2 3">
    <name type="scientific">Parasedimentitalea huanghaiensis</name>
    <dbReference type="NCBI Taxonomy" id="2682100"/>
    <lineage>
        <taxon>Bacteria</taxon>
        <taxon>Pseudomonadati</taxon>
        <taxon>Pseudomonadota</taxon>
        <taxon>Alphaproteobacteria</taxon>
        <taxon>Rhodobacterales</taxon>
        <taxon>Paracoccaceae</taxon>
        <taxon>Parasedimentitalea</taxon>
    </lineage>
</organism>
<keyword evidence="1" id="KW-0812">Transmembrane</keyword>
<accession>A0A6L6WHK5</accession>
<evidence type="ECO:0000256" key="1">
    <source>
        <dbReference type="SAM" id="Phobius"/>
    </source>
</evidence>
<proteinExistence type="predicted"/>
<dbReference type="AlphaFoldDB" id="A0A6L6WHK5"/>
<dbReference type="EMBL" id="WQLV01000005">
    <property type="protein sequence ID" value="MVO16055.1"/>
    <property type="molecule type" value="Genomic_DNA"/>
</dbReference>
<reference evidence="2 3" key="1">
    <citation type="submission" date="2019-12" db="EMBL/GenBank/DDBJ databases">
        <authorList>
            <person name="Zhang Y.-J."/>
        </authorList>
    </citation>
    <scope>NUCLEOTIDE SEQUENCE [LARGE SCALE GENOMIC DNA]</scope>
    <source>
        <strain evidence="2 3">CY05</strain>
    </source>
</reference>
<evidence type="ECO:0000313" key="3">
    <source>
        <dbReference type="Proteomes" id="UP000478892"/>
    </source>
</evidence>
<gene>
    <name evidence="2" type="ORF">GO984_09545</name>
</gene>
<keyword evidence="3" id="KW-1185">Reference proteome</keyword>